<name>A0A6G1JK67_9PLEO</name>
<dbReference type="OrthoDB" id="4158087at2759"/>
<evidence type="ECO:0000313" key="2">
    <source>
        <dbReference type="EMBL" id="KAF2690952.1"/>
    </source>
</evidence>
<feature type="region of interest" description="Disordered" evidence="1">
    <location>
        <begin position="23"/>
        <end position="59"/>
    </location>
</feature>
<accession>A0A6G1JK67</accession>
<evidence type="ECO:0008006" key="4">
    <source>
        <dbReference type="Google" id="ProtNLM"/>
    </source>
</evidence>
<feature type="compositionally biased region" description="Basic residues" evidence="1">
    <location>
        <begin position="23"/>
        <end position="46"/>
    </location>
</feature>
<keyword evidence="3" id="KW-1185">Reference proteome</keyword>
<sequence>MSATTLQFITETTIGPKERRIIRSHVMKGRNAGRSRPPRRSLRHTSRVQPEPKHLAPPEKDWLKANEIQALDYKHTLKLKRMLWNDLSLASFPHHVSPASRHFVYQWLWITAKVLYPPDFCSELDLSRYAWFQYVLEDKAYFHCLLAVSASFTDHFGGNVKAFPEALSHISQAYKLINERLSGPEASSDKAIAVVTVLAIYQRIHHQQSNGLMHFEGLRRMIELRGGLAKLAKENRALAQKPWRLDIEFALQDGSPTSFGLNDLPTASVALPSCKGPQILQLIHTTVDRYHGLSSDVLDHLLDITNFTKLLNNARKDTKLNPLDYAESVFLRLHRLLPFAPLGPWRPIDPLDNLVHLSLLAIMTTLMPEYGHNQARYNLLCIHLQRALHSYAAATVQNKRLLLWALFVGRATILKDSDQRWLAERVGEVCVDLNLLNWVDACESLCEYAWICVLYDKRAMKLWNMARMGKEAGR</sequence>
<evidence type="ECO:0000313" key="3">
    <source>
        <dbReference type="Proteomes" id="UP000799291"/>
    </source>
</evidence>
<protein>
    <recommendedName>
        <fullName evidence="4">Transcription factor domain-containing protein</fullName>
    </recommendedName>
</protein>
<proteinExistence type="predicted"/>
<dbReference type="PANTHER" id="PTHR37540:SF9">
    <property type="entry name" value="ZN(2)-C6 FUNGAL-TYPE DOMAIN-CONTAINING PROTEIN"/>
    <property type="match status" value="1"/>
</dbReference>
<dbReference type="AlphaFoldDB" id="A0A6G1JK67"/>
<dbReference type="Pfam" id="PF11951">
    <property type="entry name" value="Fungal_trans_2"/>
    <property type="match status" value="1"/>
</dbReference>
<evidence type="ECO:0000256" key="1">
    <source>
        <dbReference type="SAM" id="MobiDB-lite"/>
    </source>
</evidence>
<dbReference type="EMBL" id="MU005570">
    <property type="protein sequence ID" value="KAF2690952.1"/>
    <property type="molecule type" value="Genomic_DNA"/>
</dbReference>
<dbReference type="PANTHER" id="PTHR37540">
    <property type="entry name" value="TRANSCRIPTION FACTOR (ACR-2), PUTATIVE-RELATED-RELATED"/>
    <property type="match status" value="1"/>
</dbReference>
<dbReference type="Proteomes" id="UP000799291">
    <property type="component" value="Unassembled WGS sequence"/>
</dbReference>
<dbReference type="InterPro" id="IPR021858">
    <property type="entry name" value="Fun_TF"/>
</dbReference>
<feature type="compositionally biased region" description="Basic and acidic residues" evidence="1">
    <location>
        <begin position="50"/>
        <end position="59"/>
    </location>
</feature>
<reference evidence="2" key="1">
    <citation type="journal article" date="2020" name="Stud. Mycol.">
        <title>101 Dothideomycetes genomes: a test case for predicting lifestyles and emergence of pathogens.</title>
        <authorList>
            <person name="Haridas S."/>
            <person name="Albert R."/>
            <person name="Binder M."/>
            <person name="Bloem J."/>
            <person name="Labutti K."/>
            <person name="Salamov A."/>
            <person name="Andreopoulos B."/>
            <person name="Baker S."/>
            <person name="Barry K."/>
            <person name="Bills G."/>
            <person name="Bluhm B."/>
            <person name="Cannon C."/>
            <person name="Castanera R."/>
            <person name="Culley D."/>
            <person name="Daum C."/>
            <person name="Ezra D."/>
            <person name="Gonzalez J."/>
            <person name="Henrissat B."/>
            <person name="Kuo A."/>
            <person name="Liang C."/>
            <person name="Lipzen A."/>
            <person name="Lutzoni F."/>
            <person name="Magnuson J."/>
            <person name="Mondo S."/>
            <person name="Nolan M."/>
            <person name="Ohm R."/>
            <person name="Pangilinan J."/>
            <person name="Park H.-J."/>
            <person name="Ramirez L."/>
            <person name="Alfaro M."/>
            <person name="Sun H."/>
            <person name="Tritt A."/>
            <person name="Yoshinaga Y."/>
            <person name="Zwiers L.-H."/>
            <person name="Turgeon B."/>
            <person name="Goodwin S."/>
            <person name="Spatafora J."/>
            <person name="Crous P."/>
            <person name="Grigoriev I."/>
        </authorList>
    </citation>
    <scope>NUCLEOTIDE SEQUENCE</scope>
    <source>
        <strain evidence="2">CBS 122367</strain>
    </source>
</reference>
<gene>
    <name evidence="2" type="ORF">K458DRAFT_326926</name>
</gene>
<organism evidence="2 3">
    <name type="scientific">Lentithecium fluviatile CBS 122367</name>
    <dbReference type="NCBI Taxonomy" id="1168545"/>
    <lineage>
        <taxon>Eukaryota</taxon>
        <taxon>Fungi</taxon>
        <taxon>Dikarya</taxon>
        <taxon>Ascomycota</taxon>
        <taxon>Pezizomycotina</taxon>
        <taxon>Dothideomycetes</taxon>
        <taxon>Pleosporomycetidae</taxon>
        <taxon>Pleosporales</taxon>
        <taxon>Massarineae</taxon>
        <taxon>Lentitheciaceae</taxon>
        <taxon>Lentithecium</taxon>
    </lineage>
</organism>